<name>A0ABR2HJR0_9PEZI</name>
<dbReference type="InterPro" id="IPR011990">
    <property type="entry name" value="TPR-like_helical_dom_sf"/>
</dbReference>
<accession>A0ABR2HJR0</accession>
<evidence type="ECO:0000313" key="2">
    <source>
        <dbReference type="Proteomes" id="UP001390339"/>
    </source>
</evidence>
<dbReference type="EMBL" id="JAPCWZ010000010">
    <property type="protein sequence ID" value="KAK8848426.1"/>
    <property type="molecule type" value="Genomic_DNA"/>
</dbReference>
<evidence type="ECO:0000313" key="1">
    <source>
        <dbReference type="EMBL" id="KAK8848426.1"/>
    </source>
</evidence>
<proteinExistence type="predicted"/>
<comment type="caution">
    <text evidence="1">The sequence shown here is derived from an EMBL/GenBank/DDBJ whole genome shotgun (WGS) entry which is preliminary data.</text>
</comment>
<sequence length="796" mass="91419">MFSSSSSSRVSSPWIARLVAKGRADKERRAEFQFATDKNQNFEFMTLVKGSYDNVTGKYVSLGQNRWPRSKWKVGIACNRFFENVSLDRLGHWGVYITRAGTESSKAAATPFDVPEGVFKIYGFNWTNDGKGMQLEAIWEIGKEEKRDLTKQEFQAIVKSTEGAKSDQFGGYEERELYFSWPEFVLIAQFVLQEFVFEALRISPEGRTSKRAMEGVPLLSPQAYSLPNRNCQDYCRMLLNKMSENRWEDPDRLNYAFVLEDLEKEWRSKDNSWAKAKGWGQKQLVEGFLSARGLELIADEGTKLEPMNPTDAERLWTDLVSNRNQKSRQPRRSGGDGTLLLSLLGKLDHCELAIRLAAAYVIQNQTPVEGYLKVLTETERDLDQNDRIATWFHESNKRIQVQLKQGMKIAGRGVALAWLTSFKALERIYSTPGRGNSVVELLSFITCLSSGQWIPNSLLFNHSPARHQEDPATLLCNYSFLEQLPGDVVEMHSMVYMLIELWFQCVSQVDPKTALKAMDKIGSNFPTSDVYGDEHIMYSFHARHALHIGERYNTKERSDLSFVLGQYLMGLSSRYPKGSSLGVDYSNDGIKYLEYTWQWRRENNQSNVQGRLVSLHALIDAYHFHKERVDQVTEKLIKLCKEVLEIHIKKRPEGLSGLLDARQALARESKNPRPTLEGRLVEAFKNIVVAETKDLRRTDPLRLRAVLELGKVYVDNGDYKNAVPWLNQVLKDGSEASPKDKLWYVTSAMENLETIHVKLSQDNEGHEMRKRKNDLFQSLRRHDQIWAEWERSSPVD</sequence>
<protein>
    <submittedName>
        <fullName evidence="1">Kinesin light chain 1</fullName>
    </submittedName>
</protein>
<keyword evidence="2" id="KW-1185">Reference proteome</keyword>
<dbReference type="Proteomes" id="UP001390339">
    <property type="component" value="Unassembled WGS sequence"/>
</dbReference>
<reference evidence="1 2" key="1">
    <citation type="journal article" date="2024" name="IMA Fungus">
        <title>Apiospora arundinis, a panoply of carbohydrate-active enzymes and secondary metabolites.</title>
        <authorList>
            <person name="Sorensen T."/>
            <person name="Petersen C."/>
            <person name="Muurmann A.T."/>
            <person name="Christiansen J.V."/>
            <person name="Brundto M.L."/>
            <person name="Overgaard C.K."/>
            <person name="Boysen A.T."/>
            <person name="Wollenberg R.D."/>
            <person name="Larsen T.O."/>
            <person name="Sorensen J.L."/>
            <person name="Nielsen K.L."/>
            <person name="Sondergaard T.E."/>
        </authorList>
    </citation>
    <scope>NUCLEOTIDE SEQUENCE [LARGE SCALE GENOMIC DNA]</scope>
    <source>
        <strain evidence="1 2">AAU 773</strain>
    </source>
</reference>
<dbReference type="Gene3D" id="1.25.40.10">
    <property type="entry name" value="Tetratricopeptide repeat domain"/>
    <property type="match status" value="1"/>
</dbReference>
<gene>
    <name evidence="1" type="ORF">PGQ11_014906</name>
</gene>
<organism evidence="1 2">
    <name type="scientific">Apiospora arundinis</name>
    <dbReference type="NCBI Taxonomy" id="335852"/>
    <lineage>
        <taxon>Eukaryota</taxon>
        <taxon>Fungi</taxon>
        <taxon>Dikarya</taxon>
        <taxon>Ascomycota</taxon>
        <taxon>Pezizomycotina</taxon>
        <taxon>Sordariomycetes</taxon>
        <taxon>Xylariomycetidae</taxon>
        <taxon>Amphisphaeriales</taxon>
        <taxon>Apiosporaceae</taxon>
        <taxon>Apiospora</taxon>
    </lineage>
</organism>